<keyword evidence="2" id="KW-0677">Repeat</keyword>
<dbReference type="SMART" id="SM00612">
    <property type="entry name" value="Kelch"/>
    <property type="match status" value="2"/>
</dbReference>
<dbReference type="AlphaFoldDB" id="A0A672MPH4"/>
<reference evidence="3" key="1">
    <citation type="submission" date="2025-08" db="UniProtKB">
        <authorList>
            <consortium name="Ensembl"/>
        </authorList>
    </citation>
    <scope>IDENTIFICATION</scope>
</reference>
<dbReference type="Ensembl" id="ENSSGRT00000041810.1">
    <property type="protein sequence ID" value="ENSSGRP00000038998.1"/>
    <property type="gene ID" value="ENSSGRG00000021357.1"/>
</dbReference>
<dbReference type="PANTHER" id="PTHR46344:SF27">
    <property type="entry name" value="KELCH REPEAT SUPERFAMILY PROTEIN"/>
    <property type="match status" value="1"/>
</dbReference>
<dbReference type="PRINTS" id="PR00501">
    <property type="entry name" value="KELCHREPEAT"/>
</dbReference>
<protein>
    <submittedName>
        <fullName evidence="3">Uncharacterized protein</fullName>
    </submittedName>
</protein>
<accession>A0A672MPH4</accession>
<keyword evidence="1" id="KW-0880">Kelch repeat</keyword>
<name>A0A672MPH4_SINGR</name>
<evidence type="ECO:0000256" key="2">
    <source>
        <dbReference type="ARBA" id="ARBA00022737"/>
    </source>
</evidence>
<dbReference type="InParanoid" id="A0A672MPH4"/>
<reference evidence="3" key="2">
    <citation type="submission" date="2025-09" db="UniProtKB">
        <authorList>
            <consortium name="Ensembl"/>
        </authorList>
    </citation>
    <scope>IDENTIFICATION</scope>
</reference>
<evidence type="ECO:0000313" key="4">
    <source>
        <dbReference type="Proteomes" id="UP000472262"/>
    </source>
</evidence>
<dbReference type="OMA" id="KWHTLAN"/>
<dbReference type="PANTHER" id="PTHR46344">
    <property type="entry name" value="OS02G0202900 PROTEIN"/>
    <property type="match status" value="1"/>
</dbReference>
<proteinExistence type="predicted"/>
<dbReference type="InterPro" id="IPR015915">
    <property type="entry name" value="Kelch-typ_b-propeller"/>
</dbReference>
<dbReference type="Gene3D" id="2.120.10.80">
    <property type="entry name" value="Kelch-type beta propeller"/>
    <property type="match status" value="1"/>
</dbReference>
<dbReference type="InterPro" id="IPR006652">
    <property type="entry name" value="Kelch_1"/>
</dbReference>
<sequence length="105" mass="11495">MYIVSRLCLGRHQAAVCELNGFLFVVGGFDGSHALRCVEVYDPAKNEWRMLGSMTSARSNAGLAVLNGVLCAVGGFDGNEFLNTMEAYDPENNEWSLFIEALTKN</sequence>
<evidence type="ECO:0000313" key="3">
    <source>
        <dbReference type="Ensembl" id="ENSSGRP00000038998.1"/>
    </source>
</evidence>
<dbReference type="Pfam" id="PF01344">
    <property type="entry name" value="Kelch_1"/>
    <property type="match status" value="2"/>
</dbReference>
<dbReference type="SUPFAM" id="SSF117281">
    <property type="entry name" value="Kelch motif"/>
    <property type="match status" value="1"/>
</dbReference>
<dbReference type="Proteomes" id="UP000472262">
    <property type="component" value="Unassembled WGS sequence"/>
</dbReference>
<organism evidence="3 4">
    <name type="scientific">Sinocyclocheilus grahami</name>
    <name type="common">Dianchi golden-line fish</name>
    <name type="synonym">Barbus grahami</name>
    <dbReference type="NCBI Taxonomy" id="75366"/>
    <lineage>
        <taxon>Eukaryota</taxon>
        <taxon>Metazoa</taxon>
        <taxon>Chordata</taxon>
        <taxon>Craniata</taxon>
        <taxon>Vertebrata</taxon>
        <taxon>Euteleostomi</taxon>
        <taxon>Actinopterygii</taxon>
        <taxon>Neopterygii</taxon>
        <taxon>Teleostei</taxon>
        <taxon>Ostariophysi</taxon>
        <taxon>Cypriniformes</taxon>
        <taxon>Cyprinidae</taxon>
        <taxon>Cyprininae</taxon>
        <taxon>Sinocyclocheilus</taxon>
    </lineage>
</organism>
<evidence type="ECO:0000256" key="1">
    <source>
        <dbReference type="ARBA" id="ARBA00022441"/>
    </source>
</evidence>
<keyword evidence="4" id="KW-1185">Reference proteome</keyword>